<evidence type="ECO:0000256" key="9">
    <source>
        <dbReference type="ARBA" id="ARBA00022989"/>
    </source>
</evidence>
<comment type="caution">
    <text evidence="14">The sequence shown here is derived from an EMBL/GenBank/DDBJ whole genome shotgun (WGS) entry which is preliminary data.</text>
</comment>
<feature type="transmembrane region" description="Helical" evidence="11">
    <location>
        <begin position="556"/>
        <end position="576"/>
    </location>
</feature>
<organism evidence="14 15">
    <name type="scientific">Cyclotella cryptica</name>
    <dbReference type="NCBI Taxonomy" id="29204"/>
    <lineage>
        <taxon>Eukaryota</taxon>
        <taxon>Sar</taxon>
        <taxon>Stramenopiles</taxon>
        <taxon>Ochrophyta</taxon>
        <taxon>Bacillariophyta</taxon>
        <taxon>Coscinodiscophyceae</taxon>
        <taxon>Thalassiosirophycidae</taxon>
        <taxon>Stephanodiscales</taxon>
        <taxon>Stephanodiscaceae</taxon>
        <taxon>Cyclotella</taxon>
    </lineage>
</organism>
<evidence type="ECO:0000256" key="4">
    <source>
        <dbReference type="ARBA" id="ARBA00013039"/>
    </source>
</evidence>
<evidence type="ECO:0000259" key="13">
    <source>
        <dbReference type="Pfam" id="PF01694"/>
    </source>
</evidence>
<gene>
    <name evidence="14" type="ORF">HJC23_012909</name>
</gene>
<evidence type="ECO:0000256" key="11">
    <source>
        <dbReference type="RuleBase" id="RU362115"/>
    </source>
</evidence>
<dbReference type="EC" id="3.4.21.105" evidence="4"/>
<dbReference type="AlphaFoldDB" id="A0ABD3Q2T1"/>
<comment type="subcellular location">
    <subcellularLocation>
        <location evidence="2 11">Membrane</location>
        <topology evidence="2 11">Multi-pass membrane protein</topology>
    </subcellularLocation>
</comment>
<dbReference type="Proteomes" id="UP001516023">
    <property type="component" value="Unassembled WGS sequence"/>
</dbReference>
<dbReference type="SUPFAM" id="SSF144091">
    <property type="entry name" value="Rhomboid-like"/>
    <property type="match status" value="1"/>
</dbReference>
<proteinExistence type="inferred from homology"/>
<dbReference type="GO" id="GO:0008236">
    <property type="term" value="F:serine-type peptidase activity"/>
    <property type="evidence" value="ECO:0007669"/>
    <property type="project" value="UniProtKB-KW"/>
</dbReference>
<feature type="compositionally biased region" description="Low complexity" evidence="12">
    <location>
        <begin position="84"/>
        <end position="93"/>
    </location>
</feature>
<feature type="region of interest" description="Disordered" evidence="12">
    <location>
        <begin position="73"/>
        <end position="127"/>
    </location>
</feature>
<dbReference type="InterPro" id="IPR002610">
    <property type="entry name" value="Peptidase_S54_rhomboid-like"/>
</dbReference>
<protein>
    <recommendedName>
        <fullName evidence="4">rhomboid protease</fullName>
        <ecNumber evidence="4">3.4.21.105</ecNumber>
    </recommendedName>
</protein>
<feature type="transmembrane region" description="Helical" evidence="11">
    <location>
        <begin position="664"/>
        <end position="684"/>
    </location>
</feature>
<dbReference type="PANTHER" id="PTHR22936:SF69">
    <property type="entry name" value="RHOMBOID-LIKE PROTEIN"/>
    <property type="match status" value="1"/>
</dbReference>
<evidence type="ECO:0000256" key="8">
    <source>
        <dbReference type="ARBA" id="ARBA00022825"/>
    </source>
</evidence>
<evidence type="ECO:0000256" key="7">
    <source>
        <dbReference type="ARBA" id="ARBA00022801"/>
    </source>
</evidence>
<keyword evidence="9 11" id="KW-1133">Transmembrane helix</keyword>
<feature type="region of interest" description="Disordered" evidence="12">
    <location>
        <begin position="1"/>
        <end position="22"/>
    </location>
</feature>
<evidence type="ECO:0000256" key="3">
    <source>
        <dbReference type="ARBA" id="ARBA00009045"/>
    </source>
</evidence>
<dbReference type="InterPro" id="IPR022764">
    <property type="entry name" value="Peptidase_S54_rhomboid_dom"/>
</dbReference>
<feature type="region of interest" description="Disordered" evidence="12">
    <location>
        <begin position="162"/>
        <end position="186"/>
    </location>
</feature>
<dbReference type="Gene3D" id="1.20.1540.10">
    <property type="entry name" value="Rhomboid-like"/>
    <property type="match status" value="1"/>
</dbReference>
<comment type="caution">
    <text evidence="11">Lacks conserved residue(s) required for the propagation of feature annotation.</text>
</comment>
<feature type="transmembrane region" description="Helical" evidence="11">
    <location>
        <begin position="690"/>
        <end position="713"/>
    </location>
</feature>
<sequence>MEIPESPSLSPSPPISPLTYDPSNEDLSAYQWSYEHIGHSDSDTINNKATTKHERIVSEELGYIVSALEATPKAGVASDRRRLQNQSNNSNMNDTCSVRDVMAGERNGETNQNTDADDDESAASKTSRFSIRRKRVGSNGSVASFSTVWRRIYKSYDVNDGADQVKRNDTSGTSHEDGGSDDASLRERGENDLFALEVGLMFSADDGDTIANADLYSQCISNILTMDSAENGCTGDGAPSSDLSAYLNQHRHTTFVPNNLTSFDTSDDDDDRIGNYIHNPNYAIPQQSEGSRPQQTNHNHQQEQFFHDNASDTNTTIRDDHGNRLPPNAKAILAIKKNHRLNNNTNPTSTNHPSTNNLTTSQQQQHVYNNTVFPPIQKTSSDSLQSKEEMEKRLRDLAGQLSIDWRSGPTTFIASPALARRLRDFQFAREKRRKKYGVAKPWGILGLYDHLAGVRVDVEWAEDAAWRRLNGKPYLTWGDFESHKNSGNNRPFFTYFIVSMCTSMMFAAWFVNGWRFEPITVNPMIGPSAETLLRLGAKDSYSIVHDNEIWRLASPMVLHAGLIHYILNMFALWYVGKAVELIHGHFQAIVQFVVPAIGGTILSAIFLPQYITVGASGGIFGLIGACISDVNVLSTHPADIVMNWNLLFNEFVNERGARISHARVLMVLFLDIIVNCLLGLTPFVDNFTHLGGMIYGFLCGLSTIQMVSLRFFGDDRHCAHKAKLFIFRFLGLIISIAGIITSSIFLFSGDGVTNPCPSCTYMSCIAFPPWTGKNDKWWYCDECSQATAEGTLNTATGKFIEMDLTCPDETIVNVKLDETWPQDEVGLEAMLPMLCRERCF</sequence>
<feature type="domain" description="Peptidase S54 rhomboid" evidence="13">
    <location>
        <begin position="547"/>
        <end position="702"/>
    </location>
</feature>
<keyword evidence="5 11" id="KW-0645">Protease</keyword>
<evidence type="ECO:0000256" key="1">
    <source>
        <dbReference type="ARBA" id="ARBA00000156"/>
    </source>
</evidence>
<feature type="compositionally biased region" description="Basic and acidic residues" evidence="12">
    <location>
        <begin position="163"/>
        <end position="186"/>
    </location>
</feature>
<evidence type="ECO:0000256" key="10">
    <source>
        <dbReference type="ARBA" id="ARBA00023136"/>
    </source>
</evidence>
<dbReference type="GO" id="GO:0016020">
    <property type="term" value="C:membrane"/>
    <property type="evidence" value="ECO:0007669"/>
    <property type="project" value="UniProtKB-SubCell"/>
</dbReference>
<comment type="similarity">
    <text evidence="3 11">Belongs to the peptidase S54 family.</text>
</comment>
<keyword evidence="6 11" id="KW-0812">Transmembrane</keyword>
<name>A0ABD3Q2T1_9STRA</name>
<accession>A0ABD3Q2T1</accession>
<evidence type="ECO:0000256" key="2">
    <source>
        <dbReference type="ARBA" id="ARBA00004141"/>
    </source>
</evidence>
<keyword evidence="10 11" id="KW-0472">Membrane</keyword>
<evidence type="ECO:0000256" key="6">
    <source>
        <dbReference type="ARBA" id="ARBA00022692"/>
    </source>
</evidence>
<feature type="transmembrane region" description="Helical" evidence="11">
    <location>
        <begin position="725"/>
        <end position="747"/>
    </location>
</feature>
<reference evidence="14 15" key="1">
    <citation type="journal article" date="2020" name="G3 (Bethesda)">
        <title>Improved Reference Genome for Cyclotella cryptica CCMP332, a Model for Cell Wall Morphogenesis, Salinity Adaptation, and Lipid Production in Diatoms (Bacillariophyta).</title>
        <authorList>
            <person name="Roberts W.R."/>
            <person name="Downey K.M."/>
            <person name="Ruck E.C."/>
            <person name="Traller J.C."/>
            <person name="Alverson A.J."/>
        </authorList>
    </citation>
    <scope>NUCLEOTIDE SEQUENCE [LARGE SCALE GENOMIC DNA]</scope>
    <source>
        <strain evidence="14 15">CCMP332</strain>
    </source>
</reference>
<dbReference type="GO" id="GO:0006508">
    <property type="term" value="P:proteolysis"/>
    <property type="evidence" value="ECO:0007669"/>
    <property type="project" value="UniProtKB-KW"/>
</dbReference>
<keyword evidence="15" id="KW-1185">Reference proteome</keyword>
<evidence type="ECO:0000256" key="5">
    <source>
        <dbReference type="ARBA" id="ARBA00022670"/>
    </source>
</evidence>
<evidence type="ECO:0000313" key="15">
    <source>
        <dbReference type="Proteomes" id="UP001516023"/>
    </source>
</evidence>
<keyword evidence="7 11" id="KW-0378">Hydrolase</keyword>
<keyword evidence="8 11" id="KW-0720">Serine protease</keyword>
<feature type="transmembrane region" description="Helical" evidence="11">
    <location>
        <begin position="588"/>
        <end position="607"/>
    </location>
</feature>
<dbReference type="PANTHER" id="PTHR22936">
    <property type="entry name" value="RHOMBOID-RELATED"/>
    <property type="match status" value="1"/>
</dbReference>
<feature type="transmembrane region" description="Helical" evidence="11">
    <location>
        <begin position="492"/>
        <end position="511"/>
    </location>
</feature>
<dbReference type="InterPro" id="IPR035952">
    <property type="entry name" value="Rhomboid-like_sf"/>
</dbReference>
<dbReference type="Pfam" id="PF01694">
    <property type="entry name" value="Rhomboid"/>
    <property type="match status" value="1"/>
</dbReference>
<comment type="function">
    <text evidence="11">Serine protease involved in intramembrane proteolysis.</text>
</comment>
<dbReference type="EMBL" id="JABMIG020000081">
    <property type="protein sequence ID" value="KAL3794372.1"/>
    <property type="molecule type" value="Genomic_DNA"/>
</dbReference>
<comment type="catalytic activity">
    <reaction evidence="1 11">
        <text>Cleaves type-1 transmembrane domains using a catalytic dyad composed of serine and histidine that are contributed by different transmembrane domains.</text>
        <dbReference type="EC" id="3.4.21.105"/>
    </reaction>
</comment>
<evidence type="ECO:0000313" key="14">
    <source>
        <dbReference type="EMBL" id="KAL3794372.1"/>
    </source>
</evidence>
<evidence type="ECO:0000256" key="12">
    <source>
        <dbReference type="SAM" id="MobiDB-lite"/>
    </source>
</evidence>